<dbReference type="SUPFAM" id="SSF46785">
    <property type="entry name" value="Winged helix' DNA-binding domain"/>
    <property type="match status" value="1"/>
</dbReference>
<dbReference type="Pfam" id="PF00126">
    <property type="entry name" value="HTH_1"/>
    <property type="match status" value="1"/>
</dbReference>
<keyword evidence="3" id="KW-0238">DNA-binding</keyword>
<evidence type="ECO:0000313" key="7">
    <source>
        <dbReference type="Proteomes" id="UP001528040"/>
    </source>
</evidence>
<accession>A0ABT4W0W9</accession>
<protein>
    <submittedName>
        <fullName evidence="6">LysR substrate-binding domain-containing protein</fullName>
    </submittedName>
</protein>
<evidence type="ECO:0000259" key="5">
    <source>
        <dbReference type="PROSITE" id="PS50931"/>
    </source>
</evidence>
<evidence type="ECO:0000256" key="2">
    <source>
        <dbReference type="ARBA" id="ARBA00023015"/>
    </source>
</evidence>
<organism evidence="6 7">
    <name type="scientific">Aliiroseovarius salicola</name>
    <dbReference type="NCBI Taxonomy" id="3009082"/>
    <lineage>
        <taxon>Bacteria</taxon>
        <taxon>Pseudomonadati</taxon>
        <taxon>Pseudomonadota</taxon>
        <taxon>Alphaproteobacteria</taxon>
        <taxon>Rhodobacterales</taxon>
        <taxon>Paracoccaceae</taxon>
        <taxon>Aliiroseovarius</taxon>
    </lineage>
</organism>
<dbReference type="InterPro" id="IPR000847">
    <property type="entry name" value="LysR_HTH_N"/>
</dbReference>
<evidence type="ECO:0000256" key="1">
    <source>
        <dbReference type="ARBA" id="ARBA00009437"/>
    </source>
</evidence>
<evidence type="ECO:0000313" key="6">
    <source>
        <dbReference type="EMBL" id="MDA5094069.1"/>
    </source>
</evidence>
<keyword evidence="2" id="KW-0805">Transcription regulation</keyword>
<feature type="domain" description="HTH lysR-type" evidence="5">
    <location>
        <begin position="5"/>
        <end position="62"/>
    </location>
</feature>
<dbReference type="InterPro" id="IPR036388">
    <property type="entry name" value="WH-like_DNA-bd_sf"/>
</dbReference>
<name>A0ABT4W0W9_9RHOB</name>
<gene>
    <name evidence="6" type="ORF">O2N63_08200</name>
</gene>
<keyword evidence="4" id="KW-0804">Transcription</keyword>
<dbReference type="Gene3D" id="1.10.10.10">
    <property type="entry name" value="Winged helix-like DNA-binding domain superfamily/Winged helix DNA-binding domain"/>
    <property type="match status" value="1"/>
</dbReference>
<dbReference type="InterPro" id="IPR058163">
    <property type="entry name" value="LysR-type_TF_proteobact-type"/>
</dbReference>
<proteinExistence type="inferred from homology"/>
<reference evidence="6 7" key="1">
    <citation type="submission" date="2023-01" db="EMBL/GenBank/DDBJ databases">
        <authorList>
            <person name="Yoon J.-W."/>
        </authorList>
    </citation>
    <scope>NUCLEOTIDE SEQUENCE [LARGE SCALE GENOMIC DNA]</scope>
    <source>
        <strain evidence="6 7">KMU-50</strain>
    </source>
</reference>
<dbReference type="EMBL" id="JAQIIO010000003">
    <property type="protein sequence ID" value="MDA5094069.1"/>
    <property type="molecule type" value="Genomic_DNA"/>
</dbReference>
<comment type="caution">
    <text evidence="6">The sequence shown here is derived from an EMBL/GenBank/DDBJ whole genome shotgun (WGS) entry which is preliminary data.</text>
</comment>
<dbReference type="SUPFAM" id="SSF53850">
    <property type="entry name" value="Periplasmic binding protein-like II"/>
    <property type="match status" value="1"/>
</dbReference>
<dbReference type="CDD" id="cd08432">
    <property type="entry name" value="PBP2_GcdR_TrpI_HvrB_AmpR_like"/>
    <property type="match status" value="1"/>
</dbReference>
<keyword evidence="7" id="KW-1185">Reference proteome</keyword>
<dbReference type="PANTHER" id="PTHR30537">
    <property type="entry name" value="HTH-TYPE TRANSCRIPTIONAL REGULATOR"/>
    <property type="match status" value="1"/>
</dbReference>
<dbReference type="PRINTS" id="PR00039">
    <property type="entry name" value="HTHLYSR"/>
</dbReference>
<dbReference type="RefSeq" id="WP_271053759.1">
    <property type="nucleotide sequence ID" value="NZ_JAQIIO010000003.1"/>
</dbReference>
<dbReference type="InterPro" id="IPR036390">
    <property type="entry name" value="WH_DNA-bd_sf"/>
</dbReference>
<evidence type="ECO:0000256" key="3">
    <source>
        <dbReference type="ARBA" id="ARBA00023125"/>
    </source>
</evidence>
<dbReference type="Gene3D" id="3.40.190.10">
    <property type="entry name" value="Periplasmic binding protein-like II"/>
    <property type="match status" value="2"/>
</dbReference>
<dbReference type="InterPro" id="IPR005119">
    <property type="entry name" value="LysR_subst-bd"/>
</dbReference>
<dbReference type="Proteomes" id="UP001528040">
    <property type="component" value="Unassembled WGS sequence"/>
</dbReference>
<dbReference type="Pfam" id="PF03466">
    <property type="entry name" value="LysR_substrate"/>
    <property type="match status" value="1"/>
</dbReference>
<dbReference type="PANTHER" id="PTHR30537:SF74">
    <property type="entry name" value="HTH-TYPE TRANSCRIPTIONAL REGULATOR TRPI"/>
    <property type="match status" value="1"/>
</dbReference>
<sequence>MRKLPNLNQLRVFEAASRHQSFKEAANELCVTQAAVSHQIKALEEHLGVQLFRRLTREVRLTPVGAELAPTITQALDQLETATTDMASRKMSGSLRISAAPFYTNRLVLPRLSRFHDLYPDLKVQLMFEDRLVDFQSDDLEAGLRYGDGNWPGLTALHLHGDRIGPVCAPSYVDGAPFPLPPDQIAKLTLGYIQGRETDWHDWFLAAGLEEVPQLMSVEYKNRARMLDLALSGNGVALADARLTQTDEAQGQLLRLHPMTIPSPRGMYLVFPETPHPDPRILAFAEWLKSEILGDEKTQ</sequence>
<dbReference type="PROSITE" id="PS50931">
    <property type="entry name" value="HTH_LYSR"/>
    <property type="match status" value="1"/>
</dbReference>
<comment type="similarity">
    <text evidence="1">Belongs to the LysR transcriptional regulatory family.</text>
</comment>
<evidence type="ECO:0000256" key="4">
    <source>
        <dbReference type="ARBA" id="ARBA00023163"/>
    </source>
</evidence>